<dbReference type="EMBL" id="ML769438">
    <property type="protein sequence ID" value="KAE9402101.1"/>
    <property type="molecule type" value="Genomic_DNA"/>
</dbReference>
<feature type="compositionally biased region" description="Basic residues" evidence="1">
    <location>
        <begin position="916"/>
        <end position="930"/>
    </location>
</feature>
<evidence type="ECO:0000313" key="2">
    <source>
        <dbReference type="EMBL" id="KAE9402101.1"/>
    </source>
</evidence>
<evidence type="ECO:0000313" key="3">
    <source>
        <dbReference type="Proteomes" id="UP000799118"/>
    </source>
</evidence>
<keyword evidence="3" id="KW-1185">Reference proteome</keyword>
<feature type="compositionally biased region" description="Basic and acidic residues" evidence="1">
    <location>
        <begin position="824"/>
        <end position="842"/>
    </location>
</feature>
<name>A0A6A4HW25_9AGAR</name>
<dbReference type="AlphaFoldDB" id="A0A6A4HW25"/>
<protein>
    <submittedName>
        <fullName evidence="2">Uncharacterized protein</fullName>
    </submittedName>
</protein>
<feature type="compositionally biased region" description="Basic and acidic residues" evidence="1">
    <location>
        <begin position="867"/>
        <end position="878"/>
    </location>
</feature>
<proteinExistence type="predicted"/>
<reference evidence="2" key="1">
    <citation type="journal article" date="2019" name="Environ. Microbiol.">
        <title>Fungal ecological strategies reflected in gene transcription - a case study of two litter decomposers.</title>
        <authorList>
            <person name="Barbi F."/>
            <person name="Kohler A."/>
            <person name="Barry K."/>
            <person name="Baskaran P."/>
            <person name="Daum C."/>
            <person name="Fauchery L."/>
            <person name="Ihrmark K."/>
            <person name="Kuo A."/>
            <person name="LaButti K."/>
            <person name="Lipzen A."/>
            <person name="Morin E."/>
            <person name="Grigoriev I.V."/>
            <person name="Henrissat B."/>
            <person name="Lindahl B."/>
            <person name="Martin F."/>
        </authorList>
    </citation>
    <scope>NUCLEOTIDE SEQUENCE</scope>
    <source>
        <strain evidence="2">JB14</strain>
    </source>
</reference>
<gene>
    <name evidence="2" type="ORF">BT96DRAFT_937404</name>
</gene>
<dbReference type="Proteomes" id="UP000799118">
    <property type="component" value="Unassembled WGS sequence"/>
</dbReference>
<feature type="region of interest" description="Disordered" evidence="1">
    <location>
        <begin position="359"/>
        <end position="399"/>
    </location>
</feature>
<dbReference type="OrthoDB" id="3069467at2759"/>
<evidence type="ECO:0000256" key="1">
    <source>
        <dbReference type="SAM" id="MobiDB-lite"/>
    </source>
</evidence>
<feature type="compositionally biased region" description="Acidic residues" evidence="1">
    <location>
        <begin position="432"/>
        <end position="449"/>
    </location>
</feature>
<sequence length="930" mass="104897">MENLRKELKEDHALYRRVFDIDTSSAFQIQDKLVVDFERLGKKYSGPALPEDTHDLQHLLARKASLTEYQSARVQAQMAFEQVLSRGGDKAEAEAPVGQDAKAEVPVGAPDVQYKAAGKQLPQFSDDEDNEGEPDDKEYQYNELQGGARDHWESIATTVVQEDVAEDEDMCNQCVGNPQEVQAAVWRLGASFHTLAQLHLGNDIAKDAFPMEYNLELRAWAFLSSFNEYTRIHENFADALNELMTDWVLQVEYNHIKTQCRKISKQKLLQKASDVNDQVAASVKSCVDISGLGEKPAEAEQRVQWMQTKLAVVQHYNEQYWAISVKAPLPPIPANLKQYFKPYGTYLEARQECLKNSNQDPHLEEKGVPGMQSPAKKSVVDKSGNKQGNHKPPVENLVGVGSMEPAKTKLKVLKSGKEQLKHPLVSYKSIEDVDEDVDEDEEDDDEEKEEGERGMAQSACLGKEVRDELMAAEAKYKHSVEAIAKKHGFACSLPYLEDDAVPKATRRINVWNAFKVYYSGADHQMEKLENDIPLLAIMTETNEHLQHLYHDTLVERLSEEDLNDPEKQKHAMAPELEWYKGQVDQFIQVAESKGKVKASVKKILKPMLKLCHDLEAMLGSQEIEVRGLDADLAKLWTSLSKVGNNQNADWKRCALGSVFKYDIVETFGDEVGEKITLNNFLDVAWKQEICITNCPVEEFPKYNWSSQKAMSMDATWLVLAPRWQALQRAHNDLIGKWWAEKDRKLTYGEWGDIPLVINHKGKTVVTVKDVASWQEACKNPLVANANQGHPHVIDDVSHRKVAQHSRRLKDLNVTSDSEAPLPRAVDKMDRKRKQDGDSETKGKAKKQRKMLEDWEAECGSESSSPNHSERKGEGDSKDGAVGQRHKKRKRKVQPASSRKSLSPVAEPPKMGPPGKGKIRKTAKKKQKLSG</sequence>
<feature type="region of interest" description="Disordered" evidence="1">
    <location>
        <begin position="797"/>
        <end position="930"/>
    </location>
</feature>
<accession>A0A6A4HW25</accession>
<organism evidence="2 3">
    <name type="scientific">Gymnopus androsaceus JB14</name>
    <dbReference type="NCBI Taxonomy" id="1447944"/>
    <lineage>
        <taxon>Eukaryota</taxon>
        <taxon>Fungi</taxon>
        <taxon>Dikarya</taxon>
        <taxon>Basidiomycota</taxon>
        <taxon>Agaricomycotina</taxon>
        <taxon>Agaricomycetes</taxon>
        <taxon>Agaricomycetidae</taxon>
        <taxon>Agaricales</taxon>
        <taxon>Marasmiineae</taxon>
        <taxon>Omphalotaceae</taxon>
        <taxon>Gymnopus</taxon>
    </lineage>
</organism>
<feature type="region of interest" description="Disordered" evidence="1">
    <location>
        <begin position="425"/>
        <end position="458"/>
    </location>
</feature>
<feature type="compositionally biased region" description="Basic residues" evidence="1">
    <location>
        <begin position="883"/>
        <end position="892"/>
    </location>
</feature>